<accession>A0AC61PQD7</accession>
<evidence type="ECO:0000313" key="2">
    <source>
        <dbReference type="Proteomes" id="UP000192328"/>
    </source>
</evidence>
<gene>
    <name evidence="1" type="ORF">SAMN06297397_3104</name>
</gene>
<dbReference type="Proteomes" id="UP000192328">
    <property type="component" value="Unassembled WGS sequence"/>
</dbReference>
<sequence length="252" mass="28478">MEASVLPRDRKPAGNTATTWLKVIALVFMFIDHAGKMIFPQYEEMRILGRIAFPLYAWCMIVGFHYTRSVPKYLLRILVTGLVSQPLYMLALSHTWSQPNIFLTLFLGLCALWGIREKKYLSHLWAPAAALALASILRADYGWRGVLLFIMLYAVQDSRPGIAAVMTAYALFWASFYGVTKSLFGLTVDLGTLPGFLSQPLSSLMRMQGYILLALPLILIPFKKDLKLPRWVGYALYPAHLAVLYALEQIIK</sequence>
<name>A0AC61PQD7_9FIRM</name>
<dbReference type="EMBL" id="FWXZ01000009">
    <property type="protein sequence ID" value="SMC91106.1"/>
    <property type="molecule type" value="Genomic_DNA"/>
</dbReference>
<proteinExistence type="predicted"/>
<comment type="caution">
    <text evidence="1">The sequence shown here is derived from an EMBL/GenBank/DDBJ whole genome shotgun (WGS) entry which is preliminary data.</text>
</comment>
<reference evidence="1" key="1">
    <citation type="submission" date="2017-04" db="EMBL/GenBank/DDBJ databases">
        <authorList>
            <person name="Varghese N."/>
            <person name="Submissions S."/>
        </authorList>
    </citation>
    <scope>NUCLEOTIDE SEQUENCE</scope>
    <source>
        <strain evidence="1">WTE2008</strain>
    </source>
</reference>
<organism evidence="1 2">
    <name type="scientific">Aristaeella lactis</name>
    <dbReference type="NCBI Taxonomy" id="3046383"/>
    <lineage>
        <taxon>Bacteria</taxon>
        <taxon>Bacillati</taxon>
        <taxon>Bacillota</taxon>
        <taxon>Clostridia</taxon>
        <taxon>Eubacteriales</taxon>
        <taxon>Aristaeellaceae</taxon>
        <taxon>Aristaeella</taxon>
    </lineage>
</organism>
<protein>
    <submittedName>
        <fullName evidence="1">TraX protein</fullName>
    </submittedName>
</protein>
<keyword evidence="2" id="KW-1185">Reference proteome</keyword>
<evidence type="ECO:0000313" key="1">
    <source>
        <dbReference type="EMBL" id="SMC91106.1"/>
    </source>
</evidence>